<dbReference type="Pfam" id="PF11835">
    <property type="entry name" value="RRM_8"/>
    <property type="match status" value="1"/>
</dbReference>
<feature type="region of interest" description="Disordered" evidence="5">
    <location>
        <begin position="265"/>
        <end position="324"/>
    </location>
</feature>
<dbReference type="EMBL" id="LODT01000011">
    <property type="protein sequence ID" value="KYR01173.1"/>
    <property type="molecule type" value="Genomic_DNA"/>
</dbReference>
<dbReference type="InParanoid" id="A0A152A4K4"/>
<evidence type="ECO:0000256" key="3">
    <source>
        <dbReference type="ARBA" id="ARBA00022884"/>
    </source>
</evidence>
<dbReference type="InterPro" id="IPR055204">
    <property type="entry name" value="HNRNPL_RRM"/>
</dbReference>
<dbReference type="InterPro" id="IPR006536">
    <property type="entry name" value="HnRNP-L/PTB"/>
</dbReference>
<keyword evidence="1" id="KW-0597">Phosphoprotein</keyword>
<dbReference type="GO" id="GO:0005634">
    <property type="term" value="C:nucleus"/>
    <property type="evidence" value="ECO:0007669"/>
    <property type="project" value="InterPro"/>
</dbReference>
<dbReference type="InterPro" id="IPR012677">
    <property type="entry name" value="Nucleotide-bd_a/b_plait_sf"/>
</dbReference>
<dbReference type="AlphaFoldDB" id="A0A152A4K4"/>
<feature type="domain" description="RRM" evidence="6">
    <location>
        <begin position="158"/>
        <end position="235"/>
    </location>
</feature>
<dbReference type="SUPFAM" id="SSF54928">
    <property type="entry name" value="RNA-binding domain, RBD"/>
    <property type="match status" value="3"/>
</dbReference>
<feature type="region of interest" description="Disordered" evidence="5">
    <location>
        <begin position="576"/>
        <end position="597"/>
    </location>
</feature>
<dbReference type="Pfam" id="PF22976">
    <property type="entry name" value="RRM_10"/>
    <property type="match status" value="1"/>
</dbReference>
<dbReference type="InterPro" id="IPR035979">
    <property type="entry name" value="RBD_domain_sf"/>
</dbReference>
<name>A0A152A4K4_TIELA</name>
<evidence type="ECO:0000313" key="7">
    <source>
        <dbReference type="EMBL" id="KYR01173.1"/>
    </source>
</evidence>
<comment type="caution">
    <text evidence="7">The sequence shown here is derived from an EMBL/GenBank/DDBJ whole genome shotgun (WGS) entry which is preliminary data.</text>
</comment>
<evidence type="ECO:0000256" key="5">
    <source>
        <dbReference type="SAM" id="MobiDB-lite"/>
    </source>
</evidence>
<feature type="compositionally biased region" description="Pro residues" evidence="5">
    <location>
        <begin position="274"/>
        <end position="285"/>
    </location>
</feature>
<dbReference type="InterPro" id="IPR021790">
    <property type="entry name" value="PTBP1-like_RRM2"/>
</dbReference>
<dbReference type="GO" id="GO:0003723">
    <property type="term" value="F:RNA binding"/>
    <property type="evidence" value="ECO:0007669"/>
    <property type="project" value="UniProtKB-UniRule"/>
</dbReference>
<dbReference type="Proteomes" id="UP000076078">
    <property type="component" value="Unassembled WGS sequence"/>
</dbReference>
<dbReference type="OrthoDB" id="302770at2759"/>
<dbReference type="InterPro" id="IPR000504">
    <property type="entry name" value="RRM_dom"/>
</dbReference>
<reference evidence="7 8" key="1">
    <citation type="submission" date="2015-12" db="EMBL/GenBank/DDBJ databases">
        <title>Dictyostelia acquired genes for synthesis and detection of signals that induce cell-type specialization by lateral gene transfer from prokaryotes.</title>
        <authorList>
            <person name="Gloeckner G."/>
            <person name="Schaap P."/>
        </authorList>
    </citation>
    <scope>NUCLEOTIDE SEQUENCE [LARGE SCALE GENOMIC DNA]</scope>
    <source>
        <strain evidence="7 8">TK</strain>
    </source>
</reference>
<dbReference type="PANTHER" id="PTHR15592">
    <property type="entry name" value="MATRIN 3/NUCLEAR PROTEIN 220-RELATED"/>
    <property type="match status" value="1"/>
</dbReference>
<dbReference type="PROSITE" id="PS50102">
    <property type="entry name" value="RRM"/>
    <property type="match status" value="3"/>
</dbReference>
<dbReference type="GO" id="GO:0006397">
    <property type="term" value="P:mRNA processing"/>
    <property type="evidence" value="ECO:0007669"/>
    <property type="project" value="InterPro"/>
</dbReference>
<proteinExistence type="predicted"/>
<dbReference type="SMART" id="SM00360">
    <property type="entry name" value="RRM"/>
    <property type="match status" value="4"/>
</dbReference>
<keyword evidence="2" id="KW-0677">Repeat</keyword>
<feature type="domain" description="RRM" evidence="6">
    <location>
        <begin position="43"/>
        <end position="117"/>
    </location>
</feature>
<dbReference type="Pfam" id="PF13893">
    <property type="entry name" value="RRM_5"/>
    <property type="match status" value="2"/>
</dbReference>
<dbReference type="CDD" id="cd12694">
    <property type="entry name" value="RRM2_hnRNPL_like"/>
    <property type="match status" value="1"/>
</dbReference>
<evidence type="ECO:0000256" key="1">
    <source>
        <dbReference type="ARBA" id="ARBA00022553"/>
    </source>
</evidence>
<dbReference type="FunCoup" id="A0A152A4K4">
    <property type="interactions" value="163"/>
</dbReference>
<dbReference type="STRING" id="361077.A0A152A4K4"/>
<gene>
    <name evidence="7" type="ORF">DLAC_02282</name>
</gene>
<evidence type="ECO:0000259" key="6">
    <source>
        <dbReference type="PROSITE" id="PS50102"/>
    </source>
</evidence>
<accession>A0A152A4K4</accession>
<protein>
    <submittedName>
        <fullName evidence="7">RNA-binding region RNP-1 domain-containing protein</fullName>
    </submittedName>
</protein>
<dbReference type="NCBIfam" id="TIGR01649">
    <property type="entry name" value="hnRNP-L_PTB"/>
    <property type="match status" value="1"/>
</dbReference>
<evidence type="ECO:0000256" key="4">
    <source>
        <dbReference type="PROSITE-ProRule" id="PRU00176"/>
    </source>
</evidence>
<evidence type="ECO:0000256" key="2">
    <source>
        <dbReference type="ARBA" id="ARBA00022737"/>
    </source>
</evidence>
<keyword evidence="3 4" id="KW-0694">RNA-binding</keyword>
<keyword evidence="8" id="KW-1185">Reference proteome</keyword>
<dbReference type="Gene3D" id="3.30.70.330">
    <property type="match status" value="4"/>
</dbReference>
<evidence type="ECO:0000313" key="8">
    <source>
        <dbReference type="Proteomes" id="UP000076078"/>
    </source>
</evidence>
<sequence length="597" mass="64854">MGDMKKRDLYYDESYANVHSDYKRFKSDRGVGGGVETYLEPSAVLHCRGLPISANDTELLNLLAPYGKVVSICLINNGQALIEMESLEASSRIINKGYNKSAFVIHGQRITFSYSRSQHLNNGKTVVNNSVAYGGGGSSGSGLVKKNSHQQQQQYNQNILLLSILNPIYPVTTHTLLYIMSNYGRVLRIVIFQKNGLQAFVEFDSIYSAWTAKEALNGQDIYTGSCKLQIEFARVNKLNVKQNDDKTADYTLNYYPQPPPPPILDGSAVTAGFSPPPPPPPPGQPPTSTTSTTTSSSATSSQPSVGSVVVPPPPPPTSAGSSGFLSPYGAGTIVGFSPPPPPLNGIPSTAASAYMYSHIPPHGIPVAVGAVGMSGADQFTVLIVQKLPEENLDSDKLFNLFCLYGNILKIKILHTTKGSALVQLSTNMQASIAQQCLNQTPIYGQNITVQFTKFLYIADSDKTKDYTQSKFNRFQNIYPPITKNPYKPSSTLHFLNVPITFSEDDLIQLCAKSCQYTPTAVKFFPNKPGVESKKQMGLIEFADTRSACEALMDLNNMILENGSTLKLSFTMNTITHKPSDSTAPITPPNSNSTESPK</sequence>
<feature type="compositionally biased region" description="Low complexity" evidence="5">
    <location>
        <begin position="286"/>
        <end position="309"/>
    </location>
</feature>
<organism evidence="7 8">
    <name type="scientific">Tieghemostelium lacteum</name>
    <name type="common">Slime mold</name>
    <name type="synonym">Dictyostelium lacteum</name>
    <dbReference type="NCBI Taxonomy" id="361077"/>
    <lineage>
        <taxon>Eukaryota</taxon>
        <taxon>Amoebozoa</taxon>
        <taxon>Evosea</taxon>
        <taxon>Eumycetozoa</taxon>
        <taxon>Dictyostelia</taxon>
        <taxon>Dictyosteliales</taxon>
        <taxon>Raperosteliaceae</taxon>
        <taxon>Tieghemostelium</taxon>
    </lineage>
</organism>
<dbReference type="OMA" id="VYNAQYP"/>
<feature type="domain" description="RRM" evidence="6">
    <location>
        <begin position="380"/>
        <end position="454"/>
    </location>
</feature>